<evidence type="ECO:0000313" key="2">
    <source>
        <dbReference type="EMBL" id="MDY5154578.1"/>
    </source>
</evidence>
<feature type="transmembrane region" description="Helical" evidence="1">
    <location>
        <begin position="295"/>
        <end position="317"/>
    </location>
</feature>
<organism evidence="2 3">
    <name type="scientific">Actinotignum urinale</name>
    <dbReference type="NCBI Taxonomy" id="190146"/>
    <lineage>
        <taxon>Bacteria</taxon>
        <taxon>Bacillati</taxon>
        <taxon>Actinomycetota</taxon>
        <taxon>Actinomycetes</taxon>
        <taxon>Actinomycetales</taxon>
        <taxon>Actinomycetaceae</taxon>
        <taxon>Actinotignum</taxon>
    </lineage>
</organism>
<dbReference type="AlphaFoldDB" id="A0AAW9HKY6"/>
<dbReference type="Proteomes" id="UP001281731">
    <property type="component" value="Unassembled WGS sequence"/>
</dbReference>
<feature type="transmembrane region" description="Helical" evidence="1">
    <location>
        <begin position="420"/>
        <end position="445"/>
    </location>
</feature>
<dbReference type="NCBIfam" id="TIGR00791">
    <property type="entry name" value="gntP"/>
    <property type="match status" value="1"/>
</dbReference>
<dbReference type="InterPro" id="IPR003474">
    <property type="entry name" value="Glcn_transporter"/>
</dbReference>
<feature type="transmembrane region" description="Helical" evidence="1">
    <location>
        <begin position="222"/>
        <end position="246"/>
    </location>
</feature>
<evidence type="ECO:0000313" key="3">
    <source>
        <dbReference type="Proteomes" id="UP001281731"/>
    </source>
</evidence>
<dbReference type="GO" id="GO:0005886">
    <property type="term" value="C:plasma membrane"/>
    <property type="evidence" value="ECO:0007669"/>
    <property type="project" value="TreeGrafter"/>
</dbReference>
<name>A0AAW9HKY6_9ACTO</name>
<dbReference type="RefSeq" id="WP_022866347.1">
    <property type="nucleotide sequence ID" value="NZ_JAWNFT010000001.1"/>
</dbReference>
<sequence>MPIIWLSCGLIVILLLHVFAKVNTMLSLMFAAFLVAFLNGMSPDKALASITTGFGNTLGSLGIIVAFGAVIGKLMTDSGASYVFARKVIDLCGVKYIRLAVVIIGLVYGIAMYYEVAFLMLAPIVLAIASEAKIPWLKLVIPAVCATTVSHSLLPPQPGPVSVIAAFHAEPGRVWVTAIPLVILWVVIGGYVWPALMKNGDEELPNALTNPPVTGGEARPSFLLSLLVPLTPPLLMISVTTIKLWLKETNPLYPWVDFVGSPVIAMGIAMLLAMTCFGLKRARRGTWVTNRFNDAIATVANIVMIIGAGGGLTQVAIDSGISDYIHLFLTHHNVSPYLTAWGLTVIFRITTGQGVVSAVAVSGMMSAAVIDPATGLHLMPIHPVLLVLATLVGSNFMTHINDVSFWLFTEYFKLPIRTSLKIWGGMLSFGSLVGLAYIMILSFFWGSPAPVGV</sequence>
<evidence type="ECO:0000256" key="1">
    <source>
        <dbReference type="SAM" id="Phobius"/>
    </source>
</evidence>
<dbReference type="EMBL" id="JAWNGC010000002">
    <property type="protein sequence ID" value="MDY5154578.1"/>
    <property type="molecule type" value="Genomic_DNA"/>
</dbReference>
<gene>
    <name evidence="2" type="ORF">R6G80_02410</name>
</gene>
<comment type="caution">
    <text evidence="2">The sequence shown here is derived from an EMBL/GenBank/DDBJ whole genome shotgun (WGS) entry which is preliminary data.</text>
</comment>
<feature type="transmembrane region" description="Helical" evidence="1">
    <location>
        <begin position="174"/>
        <end position="193"/>
    </location>
</feature>
<feature type="transmembrane region" description="Helical" evidence="1">
    <location>
        <begin position="252"/>
        <end position="274"/>
    </location>
</feature>
<keyword evidence="1" id="KW-0472">Membrane</keyword>
<reference evidence="2" key="1">
    <citation type="submission" date="2023-10" db="EMBL/GenBank/DDBJ databases">
        <title>Whole Genome based description of the genera Actinobaculum and Actinotignum reveals a complex phylogenetic relationship within the species included in the genus Actinotignum.</title>
        <authorList>
            <person name="Jensen C.S."/>
            <person name="Dargis R."/>
            <person name="Kemp M."/>
            <person name="Christensen J.J."/>
        </authorList>
    </citation>
    <scope>NUCLEOTIDE SEQUENCE</scope>
    <source>
        <strain evidence="2">SLA_B511</strain>
    </source>
</reference>
<proteinExistence type="predicted"/>
<dbReference type="GO" id="GO:0015128">
    <property type="term" value="F:gluconate transmembrane transporter activity"/>
    <property type="evidence" value="ECO:0007669"/>
    <property type="project" value="InterPro"/>
</dbReference>
<feature type="transmembrane region" description="Helical" evidence="1">
    <location>
        <begin position="54"/>
        <end position="76"/>
    </location>
</feature>
<accession>A0AAW9HKY6</accession>
<dbReference type="PANTHER" id="PTHR30354:SF20">
    <property type="entry name" value="HIGH-AFFINITY GLUCONATE TRANSPORTER"/>
    <property type="match status" value="1"/>
</dbReference>
<dbReference type="PANTHER" id="PTHR30354">
    <property type="entry name" value="GNT FAMILY GLUCONATE TRANSPORTER"/>
    <property type="match status" value="1"/>
</dbReference>
<feature type="transmembrane region" description="Helical" evidence="1">
    <location>
        <begin position="96"/>
        <end position="129"/>
    </location>
</feature>
<dbReference type="Pfam" id="PF02447">
    <property type="entry name" value="GntP_permease"/>
    <property type="match status" value="1"/>
</dbReference>
<keyword evidence="1" id="KW-1133">Transmembrane helix</keyword>
<keyword evidence="1" id="KW-0812">Transmembrane</keyword>
<protein>
    <submittedName>
        <fullName evidence="2">Gluconate:H+ symporter</fullName>
    </submittedName>
</protein>